<dbReference type="PANTHER" id="PTHR15696:SF0">
    <property type="entry name" value="TELOMERASE-BINDING PROTEIN EST1A"/>
    <property type="match status" value="1"/>
</dbReference>
<dbReference type="GO" id="GO:0042162">
    <property type="term" value="F:telomeric DNA binding"/>
    <property type="evidence" value="ECO:0007669"/>
    <property type="project" value="TreeGrafter"/>
</dbReference>
<dbReference type="Proteomes" id="UP000285060">
    <property type="component" value="Unassembled WGS sequence"/>
</dbReference>
<dbReference type="SUPFAM" id="SSF48452">
    <property type="entry name" value="TPR-like"/>
    <property type="match status" value="1"/>
</dbReference>
<organism evidence="2 3">
    <name type="scientific">Aphanomyces invadans</name>
    <dbReference type="NCBI Taxonomy" id="157072"/>
    <lineage>
        <taxon>Eukaryota</taxon>
        <taxon>Sar</taxon>
        <taxon>Stramenopiles</taxon>
        <taxon>Oomycota</taxon>
        <taxon>Saprolegniomycetes</taxon>
        <taxon>Saprolegniales</taxon>
        <taxon>Verrucalvaceae</taxon>
        <taxon>Aphanomyces</taxon>
    </lineage>
</organism>
<dbReference type="AlphaFoldDB" id="A0A3R6WGT9"/>
<dbReference type="GO" id="GO:0000184">
    <property type="term" value="P:nuclear-transcribed mRNA catabolic process, nonsense-mediated decay"/>
    <property type="evidence" value="ECO:0007669"/>
    <property type="project" value="TreeGrafter"/>
</dbReference>
<accession>A0A3R6WGT9</accession>
<dbReference type="Pfam" id="PF10373">
    <property type="entry name" value="EST1_DNA_bind"/>
    <property type="match status" value="1"/>
</dbReference>
<evidence type="ECO:0000313" key="2">
    <source>
        <dbReference type="EMBL" id="RHY25184.1"/>
    </source>
</evidence>
<keyword evidence="3" id="KW-1185">Reference proteome</keyword>
<feature type="domain" description="DNA/RNA-binding" evidence="1">
    <location>
        <begin position="29"/>
        <end position="291"/>
    </location>
</feature>
<evidence type="ECO:0000313" key="3">
    <source>
        <dbReference type="Proteomes" id="UP000285060"/>
    </source>
</evidence>
<dbReference type="EMBL" id="QUSY01001373">
    <property type="protein sequence ID" value="RHY25184.1"/>
    <property type="molecule type" value="Genomic_DNA"/>
</dbReference>
<name>A0A3R6WGT9_9STRA</name>
<dbReference type="InterPro" id="IPR045153">
    <property type="entry name" value="Est1/Ebs1-like"/>
</dbReference>
<sequence>MFRCLIFLGDIARYRELHSQKAKKNFRAAEGFYHRALEILPDNGNPHNQLAVLATYVEAETIAVYRYCRSLLLPKPFATAEENLVLLFERSRHRAFPAVGHSASITSSSPPKDKSAYLKGFLHRLTRLHGLMVAPTADEGYLPTLEANVCESFTSLLAAGVLGDALVLKLFAINIYCICRSNPPMQSLAVGLTLKMATLVLGFVHDKLFLLGPVSVLCDFFRAHPHYFTDSSDHDTVVASPLAAWVAAIAAALNKRHADSFSGPITDAAKVALMKPRLKETVELNFFEPLGVEYALRGSEGMTSVLPDVESATIRWSNIHWFAVSTLIPQYLSSGTSTNQPSGDENDDDEDCGEVIVFQPLRSTPQPPSAASLPRPVLSPVVPSSSLTALTDSPSFGGADLSAFTHLGGGLRPLEDLTWGKSPSVVWHAENTSVPSNMMGSTWNDLDAVEEEGTRYEHQTSTLSMLFEATEKATPNPPPGFRNMLVTTNPFVVAPNT</sequence>
<dbReference type="GO" id="GO:0070034">
    <property type="term" value="F:telomerase RNA binding"/>
    <property type="evidence" value="ECO:0007669"/>
    <property type="project" value="TreeGrafter"/>
</dbReference>
<proteinExistence type="predicted"/>
<gene>
    <name evidence="2" type="ORF">DYB32_008476</name>
</gene>
<dbReference type="Gene3D" id="1.25.40.10">
    <property type="entry name" value="Tetratricopeptide repeat domain"/>
    <property type="match status" value="1"/>
</dbReference>
<dbReference type="InterPro" id="IPR018834">
    <property type="entry name" value="DNA/RNA-bd_Est1-type"/>
</dbReference>
<protein>
    <recommendedName>
        <fullName evidence="1">DNA/RNA-binding domain-containing protein</fullName>
    </recommendedName>
</protein>
<dbReference type="GO" id="GO:0005697">
    <property type="term" value="C:telomerase holoenzyme complex"/>
    <property type="evidence" value="ECO:0007669"/>
    <property type="project" value="TreeGrafter"/>
</dbReference>
<dbReference type="InterPro" id="IPR011990">
    <property type="entry name" value="TPR-like_helical_dom_sf"/>
</dbReference>
<comment type="caution">
    <text evidence="2">The sequence shown here is derived from an EMBL/GenBank/DDBJ whole genome shotgun (WGS) entry which is preliminary data.</text>
</comment>
<evidence type="ECO:0000259" key="1">
    <source>
        <dbReference type="Pfam" id="PF10373"/>
    </source>
</evidence>
<dbReference type="VEuPathDB" id="FungiDB:H310_12100"/>
<dbReference type="PANTHER" id="PTHR15696">
    <property type="entry name" value="SMG-7 SUPPRESSOR WITH MORPHOLOGICAL EFFECT ON GENITALIA PROTEIN 7"/>
    <property type="match status" value="1"/>
</dbReference>
<reference evidence="2 3" key="1">
    <citation type="submission" date="2018-08" db="EMBL/GenBank/DDBJ databases">
        <title>Aphanomyces genome sequencing and annotation.</title>
        <authorList>
            <person name="Minardi D."/>
            <person name="Oidtmann B."/>
            <person name="Van Der Giezen M."/>
            <person name="Studholme D.J."/>
        </authorList>
    </citation>
    <scope>NUCLEOTIDE SEQUENCE [LARGE SCALE GENOMIC DNA]</scope>
    <source>
        <strain evidence="2 3">NJM0002</strain>
    </source>
</reference>